<dbReference type="EMBL" id="JH819154">
    <property type="protein sequence ID" value="EKC40519.1"/>
    <property type="molecule type" value="Genomic_DNA"/>
</dbReference>
<dbReference type="InterPro" id="IPR013087">
    <property type="entry name" value="Znf_C2H2_type"/>
</dbReference>
<dbReference type="PROSITE" id="PS50157">
    <property type="entry name" value="ZINC_FINGER_C2H2_2"/>
    <property type="match status" value="1"/>
</dbReference>
<protein>
    <submittedName>
        <fullName evidence="1">Uncharacterized protein</fullName>
    </submittedName>
</protein>
<reference evidence="1" key="1">
    <citation type="journal article" date="2012" name="Nature">
        <title>The oyster genome reveals stress adaptation and complexity of shell formation.</title>
        <authorList>
            <person name="Zhang G."/>
            <person name="Fang X."/>
            <person name="Guo X."/>
            <person name="Li L."/>
            <person name="Luo R."/>
            <person name="Xu F."/>
            <person name="Yang P."/>
            <person name="Zhang L."/>
            <person name="Wang X."/>
            <person name="Qi H."/>
            <person name="Xiong Z."/>
            <person name="Que H."/>
            <person name="Xie Y."/>
            <person name="Holland P.W."/>
            <person name="Paps J."/>
            <person name="Zhu Y."/>
            <person name="Wu F."/>
            <person name="Chen Y."/>
            <person name="Wang J."/>
            <person name="Peng C."/>
            <person name="Meng J."/>
            <person name="Yang L."/>
            <person name="Liu J."/>
            <person name="Wen B."/>
            <person name="Zhang N."/>
            <person name="Huang Z."/>
            <person name="Zhu Q."/>
            <person name="Feng Y."/>
            <person name="Mount A."/>
            <person name="Hedgecock D."/>
            <person name="Xu Z."/>
            <person name="Liu Y."/>
            <person name="Domazet-Loso T."/>
            <person name="Du Y."/>
            <person name="Sun X."/>
            <person name="Zhang S."/>
            <person name="Liu B."/>
            <person name="Cheng P."/>
            <person name="Jiang X."/>
            <person name="Li J."/>
            <person name="Fan D."/>
            <person name="Wang W."/>
            <person name="Fu W."/>
            <person name="Wang T."/>
            <person name="Wang B."/>
            <person name="Zhang J."/>
            <person name="Peng Z."/>
            <person name="Li Y."/>
            <person name="Li N."/>
            <person name="Wang J."/>
            <person name="Chen M."/>
            <person name="He Y."/>
            <person name="Tan F."/>
            <person name="Song X."/>
            <person name="Zheng Q."/>
            <person name="Huang R."/>
            <person name="Yang H."/>
            <person name="Du X."/>
            <person name="Chen L."/>
            <person name="Yang M."/>
            <person name="Gaffney P.M."/>
            <person name="Wang S."/>
            <person name="Luo L."/>
            <person name="She Z."/>
            <person name="Ming Y."/>
            <person name="Huang W."/>
            <person name="Zhang S."/>
            <person name="Huang B."/>
            <person name="Zhang Y."/>
            <person name="Qu T."/>
            <person name="Ni P."/>
            <person name="Miao G."/>
            <person name="Wang J."/>
            <person name="Wang Q."/>
            <person name="Steinberg C.E."/>
            <person name="Wang H."/>
            <person name="Li N."/>
            <person name="Qian L."/>
            <person name="Zhang G."/>
            <person name="Li Y."/>
            <person name="Yang H."/>
            <person name="Liu X."/>
            <person name="Wang J."/>
            <person name="Yin Y."/>
            <person name="Wang J."/>
        </authorList>
    </citation>
    <scope>NUCLEOTIDE SEQUENCE [LARGE SCALE GENOMIC DNA]</scope>
    <source>
        <strain evidence="1">05x7-T-G4-1.051#20</strain>
    </source>
</reference>
<name>K1RA55_MAGGI</name>
<accession>K1RA55</accession>
<sequence length="852" mass="96686">MLTNGHLEFLRSQASQPLQDLQYSTRAYYVHHAKAAFEFICDIIAPGQGHDLVDEVVCSYRSSSSVVSQQDSMTDTVVEAYKKAADHTTRTQILSLIANKYSKATLLKMIEGMTIHQIDMARKHAATYWPGHYVDPPKIVRVRISKGKIQHFIEFISAPMYLHTVGFGSKHLKLSSGLEVKIPKVIRTMIASRLITAYVAYCQDNDIVPPSRATLYKIVKVCAASQMKSLHGIDNLASEGESGISIIEKAVEKLSELGLDELKVKDFKNQLQAVKLHLKNDFKTHLITKSTCIEHCMQYALSDSPCDHEHSETCSSCHQVKNVTTEIAQCLKGVHCEANVKEEIQHDVDLSCEKIVNWRNHCIRTVNQDACKRDILNDLREDQGFIIMDWAMKYLPQTFRETQSEWFGKQGISWHVSCVLVRRNGTEDDEPLDILSYVHLLQNGTQGWFTVSKILTHTLQMLHESHPHLREVYLRSDNAGCYHCTPLLACLWKLRNDSFVTIREYNFSEAQSGKDLCDSRTGSCRMHILNYINEGNNVTNVFEMKDALESHGGVRNTFTSIIDVDMSTQPVLSGQLQIPISQYNNFTFMDSGILAFKSYGFGEQLIPSEKLESVTKNMMDIQEAMIVANAKPPTDKPRQKKTTSRLLSCCDPDCVKEFRKESQLLNHLAIGNHVYDNEEADNILDTSKRMWVQACTKIRSTQPIVSIETDDRNVADEVSYETQAYALKQRKKSARFSSAVKKFLFEIFDEGEKTGRKANPYTVSKQMRSEKDSDGKRLFSPCEWLTHQQIRGVFASFVTKKQKLSSSTSQAKRLKLQEVGDEQDELLENIICSLQAAEHFDTVQDIANELVD</sequence>
<gene>
    <name evidence="1" type="ORF">CGI_10022958</name>
</gene>
<dbReference type="PROSITE" id="PS00028">
    <property type="entry name" value="ZINC_FINGER_C2H2_1"/>
    <property type="match status" value="1"/>
</dbReference>
<dbReference type="InParanoid" id="K1RA55"/>
<dbReference type="PANTHER" id="PTHR33845">
    <property type="entry name" value="C2H2-TYPE DOMAIN-CONTAINING PROTEIN"/>
    <property type="match status" value="1"/>
</dbReference>
<evidence type="ECO:0000313" key="1">
    <source>
        <dbReference type="EMBL" id="EKC40519.1"/>
    </source>
</evidence>
<organism evidence="1">
    <name type="scientific">Magallana gigas</name>
    <name type="common">Pacific oyster</name>
    <name type="synonym">Crassostrea gigas</name>
    <dbReference type="NCBI Taxonomy" id="29159"/>
    <lineage>
        <taxon>Eukaryota</taxon>
        <taxon>Metazoa</taxon>
        <taxon>Spiralia</taxon>
        <taxon>Lophotrochozoa</taxon>
        <taxon>Mollusca</taxon>
        <taxon>Bivalvia</taxon>
        <taxon>Autobranchia</taxon>
        <taxon>Pteriomorphia</taxon>
        <taxon>Ostreida</taxon>
        <taxon>Ostreoidea</taxon>
        <taxon>Ostreidae</taxon>
        <taxon>Magallana</taxon>
    </lineage>
</organism>
<dbReference type="PANTHER" id="PTHR33845:SF1">
    <property type="entry name" value="C2H2-TYPE DOMAIN-CONTAINING PROTEIN"/>
    <property type="match status" value="1"/>
</dbReference>
<dbReference type="AlphaFoldDB" id="K1RA55"/>
<proteinExistence type="predicted"/>
<dbReference type="HOGENOM" id="CLU_003061_0_0_1"/>